<name>A0A7W8XKB4_9HYPH</name>
<keyword evidence="3" id="KW-1185">Reference proteome</keyword>
<sequence length="181" mass="20091">MDGARQDENSYLWGCDRGWNGSLPSGGVLGLGVTANMLQKLRRIQRAIQVDAYGGYSHLVTPDRMRGNPLRLAFWWAHGARKLIKAKPKKGSPIVDEALLRIAALYRIEDGIRGSDPKIVSVLGNEHVGIRHHHPLAWMTGEAMGQTWLLVMGRSMAIFVGFHRLTTKLGMSSLAPKRSNR</sequence>
<dbReference type="InterPro" id="IPR004291">
    <property type="entry name" value="Transposase_IS66_central"/>
</dbReference>
<proteinExistence type="predicted"/>
<protein>
    <recommendedName>
        <fullName evidence="1">Transposase IS66 central domain-containing protein</fullName>
    </recommendedName>
</protein>
<dbReference type="EMBL" id="JACHBC010000022">
    <property type="protein sequence ID" value="MBB5564455.1"/>
    <property type="molecule type" value="Genomic_DNA"/>
</dbReference>
<dbReference type="Proteomes" id="UP000528824">
    <property type="component" value="Unassembled WGS sequence"/>
</dbReference>
<evidence type="ECO:0000313" key="2">
    <source>
        <dbReference type="EMBL" id="MBB5564455.1"/>
    </source>
</evidence>
<dbReference type="Pfam" id="PF03050">
    <property type="entry name" value="DDE_Tnp_IS66"/>
    <property type="match status" value="1"/>
</dbReference>
<organism evidence="2 3">
    <name type="scientific">Rhizobium lentis</name>
    <dbReference type="NCBI Taxonomy" id="1138194"/>
    <lineage>
        <taxon>Bacteria</taxon>
        <taxon>Pseudomonadati</taxon>
        <taxon>Pseudomonadota</taxon>
        <taxon>Alphaproteobacteria</taxon>
        <taxon>Hyphomicrobiales</taxon>
        <taxon>Rhizobiaceae</taxon>
        <taxon>Rhizobium/Agrobacterium group</taxon>
        <taxon>Rhizobium</taxon>
    </lineage>
</organism>
<evidence type="ECO:0000313" key="3">
    <source>
        <dbReference type="Proteomes" id="UP000528824"/>
    </source>
</evidence>
<comment type="caution">
    <text evidence="2">The sequence shown here is derived from an EMBL/GenBank/DDBJ whole genome shotgun (WGS) entry which is preliminary data.</text>
</comment>
<dbReference type="AlphaFoldDB" id="A0A7W8XKB4"/>
<evidence type="ECO:0000259" key="1">
    <source>
        <dbReference type="Pfam" id="PF03050"/>
    </source>
</evidence>
<accession>A0A7W8XKB4</accession>
<reference evidence="2 3" key="1">
    <citation type="submission" date="2020-08" db="EMBL/GenBank/DDBJ databases">
        <title>Genomic Encyclopedia of Type Strains, Phase IV (KMG-V): Genome sequencing to study the core and pangenomes of soil and plant-associated prokaryotes.</title>
        <authorList>
            <person name="Whitman W."/>
        </authorList>
    </citation>
    <scope>NUCLEOTIDE SEQUENCE [LARGE SCALE GENOMIC DNA]</scope>
    <source>
        <strain evidence="2 3">SEMIA 4034</strain>
    </source>
</reference>
<feature type="domain" description="Transposase IS66 central" evidence="1">
    <location>
        <begin position="41"/>
        <end position="118"/>
    </location>
</feature>
<gene>
    <name evidence="2" type="ORF">GGI59_006163</name>
</gene>